<keyword evidence="4" id="KW-1185">Reference proteome</keyword>
<keyword evidence="2" id="KW-1133">Transmembrane helix</keyword>
<evidence type="ECO:0000313" key="3">
    <source>
        <dbReference type="EMBL" id="MFC3195672.1"/>
    </source>
</evidence>
<evidence type="ECO:0000256" key="1">
    <source>
        <dbReference type="SAM" id="MobiDB-lite"/>
    </source>
</evidence>
<dbReference type="RefSeq" id="WP_077412326.1">
    <property type="nucleotide sequence ID" value="NZ_JBHRTS010000009.1"/>
</dbReference>
<sequence length="64" mass="7271">MLDSCNVPITPEEEPIELDTNTPNSPPVTFGVELLRMVPVNDPRFLVLLLFGLLTMAFYQTRKH</sequence>
<protein>
    <recommendedName>
        <fullName evidence="5">PEP-CTERM sorting domain-containing protein</fullName>
    </recommendedName>
</protein>
<accession>A0ABV7JK15</accession>
<evidence type="ECO:0008006" key="5">
    <source>
        <dbReference type="Google" id="ProtNLM"/>
    </source>
</evidence>
<dbReference type="EMBL" id="JBHRTS010000009">
    <property type="protein sequence ID" value="MFC3195672.1"/>
    <property type="molecule type" value="Genomic_DNA"/>
</dbReference>
<gene>
    <name evidence="3" type="ORF">ACFODZ_15565</name>
</gene>
<keyword evidence="2" id="KW-0812">Transmembrane</keyword>
<evidence type="ECO:0000256" key="2">
    <source>
        <dbReference type="SAM" id="Phobius"/>
    </source>
</evidence>
<evidence type="ECO:0000313" key="4">
    <source>
        <dbReference type="Proteomes" id="UP001595533"/>
    </source>
</evidence>
<name>A0ABV7JK15_9GAMM</name>
<organism evidence="3 4">
    <name type="scientific">Marinicella sediminis</name>
    <dbReference type="NCBI Taxonomy" id="1792834"/>
    <lineage>
        <taxon>Bacteria</taxon>
        <taxon>Pseudomonadati</taxon>
        <taxon>Pseudomonadota</taxon>
        <taxon>Gammaproteobacteria</taxon>
        <taxon>Lysobacterales</taxon>
        <taxon>Marinicellaceae</taxon>
        <taxon>Marinicella</taxon>
    </lineage>
</organism>
<keyword evidence="2" id="KW-0472">Membrane</keyword>
<proteinExistence type="predicted"/>
<feature type="transmembrane region" description="Helical" evidence="2">
    <location>
        <begin position="43"/>
        <end position="59"/>
    </location>
</feature>
<comment type="caution">
    <text evidence="3">The sequence shown here is derived from an EMBL/GenBank/DDBJ whole genome shotgun (WGS) entry which is preliminary data.</text>
</comment>
<dbReference type="Proteomes" id="UP001595533">
    <property type="component" value="Unassembled WGS sequence"/>
</dbReference>
<reference evidence="4" key="1">
    <citation type="journal article" date="2019" name="Int. J. Syst. Evol. Microbiol.">
        <title>The Global Catalogue of Microorganisms (GCM) 10K type strain sequencing project: providing services to taxonomists for standard genome sequencing and annotation.</title>
        <authorList>
            <consortium name="The Broad Institute Genomics Platform"/>
            <consortium name="The Broad Institute Genome Sequencing Center for Infectious Disease"/>
            <person name="Wu L."/>
            <person name="Ma J."/>
        </authorList>
    </citation>
    <scope>NUCLEOTIDE SEQUENCE [LARGE SCALE GENOMIC DNA]</scope>
    <source>
        <strain evidence="4">KCTC 42953</strain>
    </source>
</reference>
<feature type="region of interest" description="Disordered" evidence="1">
    <location>
        <begin position="1"/>
        <end position="24"/>
    </location>
</feature>